<evidence type="ECO:0000256" key="9">
    <source>
        <dbReference type="SAM" id="Phobius"/>
    </source>
</evidence>
<keyword evidence="8 9" id="KW-0472">Membrane</keyword>
<dbReference type="AlphaFoldDB" id="A0A8C1ZUW6"/>
<organism evidence="11 12">
    <name type="scientific">Cyprinus carpio</name>
    <name type="common">Common carp</name>
    <dbReference type="NCBI Taxonomy" id="7962"/>
    <lineage>
        <taxon>Eukaryota</taxon>
        <taxon>Metazoa</taxon>
        <taxon>Chordata</taxon>
        <taxon>Craniata</taxon>
        <taxon>Vertebrata</taxon>
        <taxon>Euteleostomi</taxon>
        <taxon>Actinopterygii</taxon>
        <taxon>Neopterygii</taxon>
        <taxon>Teleostei</taxon>
        <taxon>Ostariophysi</taxon>
        <taxon>Cypriniformes</taxon>
        <taxon>Cyprinidae</taxon>
        <taxon>Cyprininae</taxon>
        <taxon>Cyprinus</taxon>
    </lineage>
</organism>
<evidence type="ECO:0000256" key="7">
    <source>
        <dbReference type="ARBA" id="ARBA00023065"/>
    </source>
</evidence>
<feature type="transmembrane region" description="Helical" evidence="9">
    <location>
        <begin position="256"/>
        <end position="273"/>
    </location>
</feature>
<reference evidence="11" key="1">
    <citation type="submission" date="2025-08" db="UniProtKB">
        <authorList>
            <consortium name="Ensembl"/>
        </authorList>
    </citation>
    <scope>IDENTIFICATION</scope>
</reference>
<dbReference type="InterPro" id="IPR011531">
    <property type="entry name" value="HCO3_transpt-like_TM_dom"/>
</dbReference>
<feature type="transmembrane region" description="Helical" evidence="9">
    <location>
        <begin position="555"/>
        <end position="577"/>
    </location>
</feature>
<feature type="transmembrane region" description="Helical" evidence="9">
    <location>
        <begin position="429"/>
        <end position="446"/>
    </location>
</feature>
<evidence type="ECO:0000313" key="12">
    <source>
        <dbReference type="Proteomes" id="UP000694700"/>
    </source>
</evidence>
<dbReference type="Pfam" id="PF00955">
    <property type="entry name" value="HCO3_cotransp"/>
    <property type="match status" value="2"/>
</dbReference>
<proteinExistence type="inferred from homology"/>
<keyword evidence="6 9" id="KW-1133">Transmembrane helix</keyword>
<dbReference type="Gene3D" id="1.10.287.570">
    <property type="entry name" value="Helical hairpin bin"/>
    <property type="match status" value="1"/>
</dbReference>
<feature type="domain" description="Bicarbonate transporter-like transmembrane" evidence="10">
    <location>
        <begin position="411"/>
        <end position="744"/>
    </location>
</feature>
<evidence type="ECO:0000256" key="8">
    <source>
        <dbReference type="ARBA" id="ARBA00023136"/>
    </source>
</evidence>
<comment type="similarity">
    <text evidence="2">Belongs to the anion exchanger (TC 2.A.31) family.</text>
</comment>
<keyword evidence="7" id="KW-0406">Ion transport</keyword>
<dbReference type="GO" id="GO:0050801">
    <property type="term" value="P:monoatomic ion homeostasis"/>
    <property type="evidence" value="ECO:0007669"/>
    <property type="project" value="TreeGrafter"/>
</dbReference>
<dbReference type="Gene3D" id="3.40.930.10">
    <property type="entry name" value="Mannitol-specific EII, Chain A"/>
    <property type="match status" value="1"/>
</dbReference>
<dbReference type="Ensembl" id="ENSCCRT00015098944.1">
    <property type="protein sequence ID" value="ENSCCRP00015095840.1"/>
    <property type="gene ID" value="ENSCCRG00015038651.1"/>
</dbReference>
<dbReference type="InterPro" id="IPR003020">
    <property type="entry name" value="HCO3_transpt_euk"/>
</dbReference>
<dbReference type="FunFam" id="3.40.930.10:FF:000019">
    <property type="entry name" value="Solute carrier family 4 member 11"/>
    <property type="match status" value="1"/>
</dbReference>
<evidence type="ECO:0000259" key="10">
    <source>
        <dbReference type="Pfam" id="PF00955"/>
    </source>
</evidence>
<keyword evidence="3" id="KW-0813">Transport</keyword>
<dbReference type="Proteomes" id="UP000694700">
    <property type="component" value="Unplaced"/>
</dbReference>
<dbReference type="SUPFAM" id="SSF55804">
    <property type="entry name" value="Phoshotransferase/anion transport protein"/>
    <property type="match status" value="1"/>
</dbReference>
<accession>A0A8C1ZUW6</accession>
<keyword evidence="4" id="KW-1003">Cell membrane</keyword>
<sequence length="745" mass="84127">IINNSSFVAKRPLQSSSFLLQYVKLVNFQEEVRAHRDLDGFLAQASILLDERASSLDEVLRRMLEMSLMEDPLSLNETGNTIQGVTATATGVRYQQSWLCVLCNVKSLQRRCVCVSRLERPQNWGVNCCEVRYVILILAPPRTKSTKTAIELGRTFATLFSDISFRQKLLETKTQEDFKQELVIQRQRLSTAIQKSSLEEETDPHSNKPLKVKDFLRAGRGIYEDLCRRLPLYLSDFTDGILDANRSLLKYTTTAIFLYIAILLPAIAFGSLNDESTRGEIDVQKTIIGQCIGGVIYSLFAGSPLVIPLTTAPLAIFISVIRGICDDYDLDFPAFYACIGLWNSLFLILGGIFNVSLFMKLFKRSVEKYHGFICQELFHKYYHGLTLVNGSTEELHGLGVILHQGLNGTENGGVSLPASMVLCTRERPILCLLLFLGTLWLGYALFLIKRSPFLHAKVREVVSDCALPISVVIFSFVGSYLFIDIQRESSLFNYQNEALFKVAAFDQLTGMNVLSACGLGFLLALLIFIDQNIVVSLTNAPENRLLKGTAYHWDLMLSGFINILMSVLGLPWMHAAFPHSTLHVRQLARVEQRVEGGHLYETIVSVKETRLTSLAANILIGLSVFLLPVPLQWIPKPVLYGLFLYIALTSVDGNQMCDRMALLLKEQTSYPPTHYIRRVPQRKVHYFTGLQMVQLIILCAFGMYPLPYMKMIFPLLMIMLIPIRNYLLPKIIEAKYLDIIDSQHK</sequence>
<protein>
    <submittedName>
        <fullName evidence="11">Solute carrier family 4 member 11</fullName>
    </submittedName>
</protein>
<feature type="transmembrane region" description="Helical" evidence="9">
    <location>
        <begin position="684"/>
        <end position="705"/>
    </location>
</feature>
<dbReference type="PRINTS" id="PR01231">
    <property type="entry name" value="HCO3TRNSPORT"/>
</dbReference>
<evidence type="ECO:0000256" key="4">
    <source>
        <dbReference type="ARBA" id="ARBA00022475"/>
    </source>
</evidence>
<dbReference type="InterPro" id="IPR016152">
    <property type="entry name" value="PTrfase/Anion_transptr"/>
</dbReference>
<name>A0A8C1ZUW6_CYPCA</name>
<feature type="transmembrane region" description="Helical" evidence="9">
    <location>
        <begin position="504"/>
        <end position="529"/>
    </location>
</feature>
<evidence type="ECO:0000256" key="1">
    <source>
        <dbReference type="ARBA" id="ARBA00004651"/>
    </source>
</evidence>
<dbReference type="GO" id="GO:0005452">
    <property type="term" value="F:solute:inorganic anion antiporter activity"/>
    <property type="evidence" value="ECO:0007669"/>
    <property type="project" value="InterPro"/>
</dbReference>
<evidence type="ECO:0000256" key="5">
    <source>
        <dbReference type="ARBA" id="ARBA00022692"/>
    </source>
</evidence>
<evidence type="ECO:0000256" key="2">
    <source>
        <dbReference type="ARBA" id="ARBA00010993"/>
    </source>
</evidence>
<dbReference type="FunFam" id="1.10.287.570:FF:000002">
    <property type="entry name" value="Solute carrier family 4 member 11"/>
    <property type="match status" value="1"/>
</dbReference>
<feature type="transmembrane region" description="Helical" evidence="9">
    <location>
        <begin position="294"/>
        <end position="321"/>
    </location>
</feature>
<dbReference type="GO" id="GO:0006820">
    <property type="term" value="P:monoatomic anion transport"/>
    <property type="evidence" value="ECO:0007669"/>
    <property type="project" value="InterPro"/>
</dbReference>
<keyword evidence="5 9" id="KW-0812">Transmembrane</keyword>
<dbReference type="PANTHER" id="PTHR11453:SF127">
    <property type="entry name" value="SOLUTE CARRIER FAMILY 4 MEMBER 11"/>
    <property type="match status" value="1"/>
</dbReference>
<dbReference type="GO" id="GO:0016323">
    <property type="term" value="C:basolateral plasma membrane"/>
    <property type="evidence" value="ECO:0007669"/>
    <property type="project" value="TreeGrafter"/>
</dbReference>
<evidence type="ECO:0000256" key="3">
    <source>
        <dbReference type="ARBA" id="ARBA00022448"/>
    </source>
</evidence>
<feature type="domain" description="Bicarbonate transporter-like transmembrane" evidence="10">
    <location>
        <begin position="220"/>
        <end position="369"/>
    </location>
</feature>
<dbReference type="PANTHER" id="PTHR11453">
    <property type="entry name" value="ANION EXCHANGE PROTEIN"/>
    <property type="match status" value="1"/>
</dbReference>
<feature type="transmembrane region" description="Helical" evidence="9">
    <location>
        <begin position="333"/>
        <end position="358"/>
    </location>
</feature>
<evidence type="ECO:0000256" key="6">
    <source>
        <dbReference type="ARBA" id="ARBA00022989"/>
    </source>
</evidence>
<evidence type="ECO:0000313" key="11">
    <source>
        <dbReference type="Ensembl" id="ENSCCRP00015095840.1"/>
    </source>
</evidence>
<feature type="transmembrane region" description="Helical" evidence="9">
    <location>
        <begin position="711"/>
        <end position="727"/>
    </location>
</feature>
<comment type="subcellular location">
    <subcellularLocation>
        <location evidence="1">Cell membrane</location>
        <topology evidence="1">Multi-pass membrane protein</topology>
    </subcellularLocation>
</comment>
<feature type="transmembrane region" description="Helical" evidence="9">
    <location>
        <begin position="466"/>
        <end position="483"/>
    </location>
</feature>
<gene>
    <name evidence="11" type="primary">LOC109059988</name>
</gene>